<name>A0A4R9K0W7_9LEPT</name>
<dbReference type="CDD" id="cd06260">
    <property type="entry name" value="DUF820-like"/>
    <property type="match status" value="1"/>
</dbReference>
<evidence type="ECO:0000313" key="3">
    <source>
        <dbReference type="Proteomes" id="UP000297762"/>
    </source>
</evidence>
<dbReference type="PANTHER" id="PTHR34107:SF4">
    <property type="entry name" value="SLL1222 PROTEIN"/>
    <property type="match status" value="1"/>
</dbReference>
<keyword evidence="2" id="KW-0540">Nuclease</keyword>
<dbReference type="EMBL" id="RQGF01000043">
    <property type="protein sequence ID" value="TGL57598.1"/>
    <property type="molecule type" value="Genomic_DNA"/>
</dbReference>
<organism evidence="2 3">
    <name type="scientific">Leptospira sarikeiensis</name>
    <dbReference type="NCBI Taxonomy" id="2484943"/>
    <lineage>
        <taxon>Bacteria</taxon>
        <taxon>Pseudomonadati</taxon>
        <taxon>Spirochaetota</taxon>
        <taxon>Spirochaetia</taxon>
        <taxon>Leptospirales</taxon>
        <taxon>Leptospiraceae</taxon>
        <taxon>Leptospira</taxon>
    </lineage>
</organism>
<dbReference type="PANTHER" id="PTHR34107">
    <property type="entry name" value="SLL0198 PROTEIN-RELATED"/>
    <property type="match status" value="1"/>
</dbReference>
<dbReference type="Gene3D" id="3.90.1570.10">
    <property type="entry name" value="tt1808, chain A"/>
    <property type="match status" value="1"/>
</dbReference>
<protein>
    <submittedName>
        <fullName evidence="2">Uma2 family endonuclease</fullName>
    </submittedName>
</protein>
<dbReference type="SUPFAM" id="SSF52980">
    <property type="entry name" value="Restriction endonuclease-like"/>
    <property type="match status" value="1"/>
</dbReference>
<sequence length="191" mass="22194">MTALLSAHRFSPNLGKALTQEEYNNLPEDGFKYELIEGVLCLSPSAFFIHGENQSIFVYKLREYLRRNPIARMTMETDSFFPDPKYVLRPDISVILNENKNSIQDHIRGVPDLVCEVLSESTRSLDLGKKADRYLACGVKEYWIIDPNHQMIQVWKNQNNQIWKKESGRIIISDVLPGFYVESSEFLYERV</sequence>
<comment type="caution">
    <text evidence="2">The sequence shown here is derived from an EMBL/GenBank/DDBJ whole genome shotgun (WGS) entry which is preliminary data.</text>
</comment>
<keyword evidence="2" id="KW-0255">Endonuclease</keyword>
<reference evidence="2" key="1">
    <citation type="journal article" date="2019" name="PLoS Negl. Trop. Dis.">
        <title>Revisiting the worldwide diversity of Leptospira species in the environment.</title>
        <authorList>
            <person name="Vincent A.T."/>
            <person name="Schiettekatte O."/>
            <person name="Bourhy P."/>
            <person name="Veyrier F.J."/>
            <person name="Picardeau M."/>
        </authorList>
    </citation>
    <scope>NUCLEOTIDE SEQUENCE [LARGE SCALE GENOMIC DNA]</scope>
    <source>
        <strain evidence="2">201702455</strain>
    </source>
</reference>
<evidence type="ECO:0000313" key="2">
    <source>
        <dbReference type="EMBL" id="TGL57598.1"/>
    </source>
</evidence>
<dbReference type="GO" id="GO:0004519">
    <property type="term" value="F:endonuclease activity"/>
    <property type="evidence" value="ECO:0007669"/>
    <property type="project" value="UniProtKB-KW"/>
</dbReference>
<dbReference type="Pfam" id="PF05685">
    <property type="entry name" value="Uma2"/>
    <property type="match status" value="1"/>
</dbReference>
<keyword evidence="3" id="KW-1185">Reference proteome</keyword>
<feature type="domain" description="Putative restriction endonuclease" evidence="1">
    <location>
        <begin position="21"/>
        <end position="179"/>
    </location>
</feature>
<dbReference type="OrthoDB" id="9808428at2"/>
<gene>
    <name evidence="2" type="ORF">EHQ64_19570</name>
</gene>
<dbReference type="RefSeq" id="WP_135651496.1">
    <property type="nucleotide sequence ID" value="NZ_RQGF01000043.1"/>
</dbReference>
<dbReference type="InterPro" id="IPR011335">
    <property type="entry name" value="Restrct_endonuc-II-like"/>
</dbReference>
<proteinExistence type="predicted"/>
<accession>A0A4R9K0W7</accession>
<keyword evidence="2" id="KW-0378">Hydrolase</keyword>
<evidence type="ECO:0000259" key="1">
    <source>
        <dbReference type="Pfam" id="PF05685"/>
    </source>
</evidence>
<dbReference type="InterPro" id="IPR008538">
    <property type="entry name" value="Uma2"/>
</dbReference>
<dbReference type="Proteomes" id="UP000297762">
    <property type="component" value="Unassembled WGS sequence"/>
</dbReference>
<dbReference type="InterPro" id="IPR012296">
    <property type="entry name" value="Nuclease_put_TT1808"/>
</dbReference>
<dbReference type="AlphaFoldDB" id="A0A4R9K0W7"/>